<dbReference type="RefSeq" id="XP_052755393.1">
    <property type="nucleotide sequence ID" value="XM_052899433.1"/>
</dbReference>
<evidence type="ECO:0000313" key="5">
    <source>
        <dbReference type="RefSeq" id="XP_052755398.1"/>
    </source>
</evidence>
<reference evidence="3 4" key="1">
    <citation type="submission" date="2025-05" db="UniProtKB">
        <authorList>
            <consortium name="RefSeq"/>
        </authorList>
    </citation>
    <scope>IDENTIFICATION</scope>
    <source>
        <tissue evidence="3 4">Whole larvae</tissue>
    </source>
</reference>
<accession>A0ABM3MVQ6</accession>
<feature type="region of interest" description="Disordered" evidence="1">
    <location>
        <begin position="252"/>
        <end position="277"/>
    </location>
</feature>
<feature type="compositionally biased region" description="Polar residues" evidence="1">
    <location>
        <begin position="1154"/>
        <end position="1165"/>
    </location>
</feature>
<dbReference type="RefSeq" id="XP_052755399.1">
    <property type="nucleotide sequence ID" value="XM_052899439.1"/>
</dbReference>
<feature type="compositionally biased region" description="Gly residues" evidence="1">
    <location>
        <begin position="1492"/>
        <end position="1501"/>
    </location>
</feature>
<sequence length="1646" mass="184718">MLTRAQLAELPPQPGASPGLMRRRYSVPETIMRKYRLAQQKSDSEESGHTTSPSPASASPPRGSCSSLCDTPHRFMRRDRELMRKSALLRRMWGRSCNPCQACCCCSGDLCDSQTYCGRETRSLDGSRSELRHLSSSFTSSRQSHAATAAVGWATPKRLRRDSPRDFRGSDEMLRAAMKNSYDRAEESRFDMVVKTDQSGFTCRSYCPDTSSHTRTTEAFIDNSARKFEDDIEKYDTTRDSETVLSDPTTAEIDSNTHKDIHYENESQTDTSESLSMSMPTTKEINDFAGEKFCKQISNSSAHIEGRISERSMNLENNENNILSYDTPLAVETPAYDLLEIVVSETLNSNSVPAIKHCSPETILTPTSKVPTPNNRNTQNINIDEYVSNILVESLNSLTDQIECMNASIGRDRKVSIVEKEIKVKLQNTGVNTIVHLSPMSNNQIIFGNEELYNNDENKDNCNNPQGVRDRISFHEEIQSMESNNNLTSGESLHEQSTSAHQDLFSESNYNSVIQHDNVNKAVLQQIQKLFQDELCSLNENYSQNTIPEISHIEISNVDVYVDNNADEILEATDNTNAHIQKDIKDTELISNVGAGNYFQDSNDNIVPRFSALPHTDSMEVNTSSSDDADNIGSDCTSLVDSLDDPNSPRSILLRRSFNTNRRNELARSAIDVLDLLPENSYTNHGNLNQAKEKGESFFIRIKDNNFDCEKENMVVADHMPEKIKQRLYRRHKKREMRLECARRSKVKQLKKDLEKQRHSDLRKSKKELEKDCMAIINALIDDVIAKIARDEHKYMRIKQKCNKMSLSKSDENVSKRNWKKDLEYYNCRNSGKCLKNNINNADNKPEKQIHGKLSLLTHPPITSDERGPRRFYQKSEIQDGNKCIEILEILEYVNESQSSPDITNSDDSQGNISKNKKSRIPVPIYERIQKTANNCHKNFKSNVCRQTAAMTTPRESNTKSNRLITNMLLEVLADNENGSDNVIHDNNRLNSSEIPARRASVPHCEPRSRSNSLKFKQVFDIIPEERSSLSIDSSNEDIHYSRRASAPNLIDELRPSYNKKSNDRVTGSKETCRFTDTMKYKDSQNSLKTSRETKCTGTSPLTNSIDERNMKRSQTTMTSPSQRSAATSPIQMSTHSETTSTMTSSTVSGATTDTTKYNSQSSTGDRAAAASDTVNGGSGVAASGKRGLASRSRAWLGFTQPEAKLHEEGLKEKNVVMEKNKDCRSVTTQYDRELDTHRTVRTIQTETFDPIIVGGDKYRDKSKSHQKHIDMKPSRTKMDKKAARAKSESRERNRVEPVDGNANRDTNGVRDGNITFRKTDKRKIRTISMERSEEETVRTKSVKLPEFKQSGTASSSDSSESGGSLLCSLAPKWLSTHARHKRAARRRDSDAGSPQPSVDVDATGGWSVTVAGSCRAALPADVEMRLRFPSEREPPSPPSPPRRQPPHRQPLRTHNLIATSGCTLSSHQEWRCRARQCTECTCTCCGVGRGGGGGGGGGGDTVARERERDERAERRPPPLPPAAPTAQPLHPHVTNADSGRLTFTMKKEALGSSILATKSEKKSNEPLPDLETYRASRSKTKSSVKTRRGYSLHCWLPDDTPTLLKTNNGLSILGSAIIPELKPRVPTMSERDLTRVYTPRHYLRS</sequence>
<feature type="compositionally biased region" description="Polar residues" evidence="1">
    <location>
        <begin position="136"/>
        <end position="146"/>
    </location>
</feature>
<feature type="region of interest" description="Disordered" evidence="1">
    <location>
        <begin position="1492"/>
        <end position="1532"/>
    </location>
</feature>
<feature type="compositionally biased region" description="Polar residues" evidence="1">
    <location>
        <begin position="1096"/>
        <end position="1105"/>
    </location>
</feature>
<proteinExistence type="predicted"/>
<feature type="compositionally biased region" description="Low complexity" evidence="1">
    <location>
        <begin position="1351"/>
        <end position="1364"/>
    </location>
</feature>
<feature type="region of interest" description="Disordered" evidence="1">
    <location>
        <begin position="1379"/>
        <end position="1405"/>
    </location>
</feature>
<feature type="compositionally biased region" description="Basic and acidic residues" evidence="1">
    <location>
        <begin position="1329"/>
        <end position="1347"/>
    </location>
</feature>
<feature type="compositionally biased region" description="Polar residues" evidence="1">
    <location>
        <begin position="898"/>
        <end position="914"/>
    </location>
</feature>
<dbReference type="Proteomes" id="UP001652740">
    <property type="component" value="Unplaced"/>
</dbReference>
<evidence type="ECO:0000256" key="1">
    <source>
        <dbReference type="SAM" id="MobiDB-lite"/>
    </source>
</evidence>
<evidence type="ECO:0000313" key="2">
    <source>
        <dbReference type="Proteomes" id="UP001652740"/>
    </source>
</evidence>
<feature type="compositionally biased region" description="Polar residues" evidence="1">
    <location>
        <begin position="1113"/>
        <end position="1133"/>
    </location>
</feature>
<protein>
    <submittedName>
        <fullName evidence="3 4">Uncharacterized protein LOC113516369 isoform X1</fullName>
    </submittedName>
</protein>
<feature type="region of interest" description="Disordered" evidence="1">
    <location>
        <begin position="1082"/>
        <end position="1190"/>
    </location>
</feature>
<dbReference type="RefSeq" id="XP_052755398.1">
    <property type="nucleotide sequence ID" value="XM_052899438.1"/>
</dbReference>
<gene>
    <name evidence="3 4 5 6" type="primary">LOC113516369</name>
</gene>
<feature type="compositionally biased region" description="Low complexity" evidence="1">
    <location>
        <begin position="1134"/>
        <end position="1153"/>
    </location>
</feature>
<feature type="region of interest" description="Disordered" evidence="1">
    <location>
        <begin position="1"/>
        <end position="67"/>
    </location>
</feature>
<evidence type="ECO:0000313" key="3">
    <source>
        <dbReference type="RefSeq" id="XP_052755392.1"/>
    </source>
</evidence>
<feature type="compositionally biased region" description="Basic and acidic residues" evidence="1">
    <location>
        <begin position="1257"/>
        <end position="1298"/>
    </location>
</feature>
<keyword evidence="2" id="KW-1185">Reference proteome</keyword>
<feature type="region of interest" description="Disordered" evidence="1">
    <location>
        <begin position="898"/>
        <end position="920"/>
    </location>
</feature>
<feature type="compositionally biased region" description="Polar residues" evidence="1">
    <location>
        <begin position="266"/>
        <end position="277"/>
    </location>
</feature>
<dbReference type="RefSeq" id="XP_052755392.1">
    <property type="nucleotide sequence ID" value="XM_052899432.1"/>
</dbReference>
<feature type="compositionally biased region" description="Basic and acidic residues" evidence="1">
    <location>
        <begin position="1503"/>
        <end position="1517"/>
    </location>
</feature>
<name>A0ABM3MVQ6_GALME</name>
<feature type="compositionally biased region" description="Basic and acidic residues" evidence="1">
    <location>
        <begin position="255"/>
        <end position="265"/>
    </location>
</feature>
<evidence type="ECO:0000313" key="6">
    <source>
        <dbReference type="RefSeq" id="XP_052755399.1"/>
    </source>
</evidence>
<dbReference type="GeneID" id="113516369"/>
<feature type="region of interest" description="Disordered" evidence="1">
    <location>
        <begin position="1256"/>
        <end position="1364"/>
    </location>
</feature>
<feature type="region of interest" description="Disordered" evidence="1">
    <location>
        <begin position="136"/>
        <end position="155"/>
    </location>
</feature>
<feature type="compositionally biased region" description="Low complexity" evidence="1">
    <location>
        <begin position="49"/>
        <end position="67"/>
    </location>
</feature>
<feature type="region of interest" description="Disordered" evidence="1">
    <location>
        <begin position="1430"/>
        <end position="1450"/>
    </location>
</feature>
<evidence type="ECO:0000313" key="4">
    <source>
        <dbReference type="RefSeq" id="XP_052755393.1"/>
    </source>
</evidence>
<organism evidence="2 6">
    <name type="scientific">Galleria mellonella</name>
    <name type="common">Greater wax moth</name>
    <dbReference type="NCBI Taxonomy" id="7137"/>
    <lineage>
        <taxon>Eukaryota</taxon>
        <taxon>Metazoa</taxon>
        <taxon>Ecdysozoa</taxon>
        <taxon>Arthropoda</taxon>
        <taxon>Hexapoda</taxon>
        <taxon>Insecta</taxon>
        <taxon>Pterygota</taxon>
        <taxon>Neoptera</taxon>
        <taxon>Endopterygota</taxon>
        <taxon>Lepidoptera</taxon>
        <taxon>Glossata</taxon>
        <taxon>Ditrysia</taxon>
        <taxon>Pyraloidea</taxon>
        <taxon>Pyralidae</taxon>
        <taxon>Galleriinae</taxon>
        <taxon>Galleria</taxon>
    </lineage>
</organism>